<dbReference type="AlphaFoldDB" id="A0A2J6Q2Y6"/>
<sequence length="601" mass="67359">MASKKFPPSTMRAWQHTTTTGGLEKNLKLNASAPLPIPNSSHHLVQIIATAINPVDYKPAEVAILRRILFPRIATPCLDFAGCIVTPATGSSFKSGQLVFGVSSKTPWAGGALAEFSLADTGTTMALPDGVDPVDAASVGVAGVTAYQSIVPHVKKGDRVFINGGSGGCGVFGIQIAKAAGCYVATSCSTANVELCRSLGADEVVDYKKGSILEALKASDVKFDHVVDNVGTTMELYWHCHEFTRPEAKYIMVGGGPGVGSATERFKAQRLPSWLGGGKRSYTGFWPEVKLEDLGRIGAWMKEGKVKAVIEEKFPFEDAQKAFTKLKTGRTRGKIVVDVASETYKKAWTDRIQTFDRHLTLMFTALSSRYRDVVAHFRRRPARRQQRKTMATDTHPFFKLPPELRHYIYRLVMLSSDDNRRWIHTARLPLLACTRRFNQDAALMFYCQNMFRLEWFIGRPSLAEVWKPSPEKFGLVSRITISRSSLAYNILEILPRFPNLWEVELHLGQGGPSRFVLLHAVRELLEKIERVILVLLINHEEHRSDPWDVLRNEYRRGYGDVFDVPDGYLKNRGMRLEYHAPESNYSKLRALGTLRLTFEHE</sequence>
<accession>A0A2J6Q2Y6</accession>
<dbReference type="Gene3D" id="3.90.180.10">
    <property type="entry name" value="Medium-chain alcohol dehydrogenases, catalytic domain"/>
    <property type="match status" value="1"/>
</dbReference>
<name>A0A2J6Q2Y6_9HELO</name>
<protein>
    <recommendedName>
        <fullName evidence="1">Enoyl reductase (ER) domain-containing protein</fullName>
    </recommendedName>
</protein>
<dbReference type="OrthoDB" id="201656at2759"/>
<dbReference type="EMBL" id="KZ613484">
    <property type="protein sequence ID" value="PMD20630.1"/>
    <property type="molecule type" value="Genomic_DNA"/>
</dbReference>
<dbReference type="CDD" id="cd08267">
    <property type="entry name" value="MDR1"/>
    <property type="match status" value="1"/>
</dbReference>
<dbReference type="GO" id="GO:0016491">
    <property type="term" value="F:oxidoreductase activity"/>
    <property type="evidence" value="ECO:0007669"/>
    <property type="project" value="InterPro"/>
</dbReference>
<dbReference type="InterPro" id="IPR036291">
    <property type="entry name" value="NAD(P)-bd_dom_sf"/>
</dbReference>
<dbReference type="InterPro" id="IPR020843">
    <property type="entry name" value="ER"/>
</dbReference>
<keyword evidence="3" id="KW-1185">Reference proteome</keyword>
<dbReference type="InterPro" id="IPR011032">
    <property type="entry name" value="GroES-like_sf"/>
</dbReference>
<evidence type="ECO:0000313" key="2">
    <source>
        <dbReference type="EMBL" id="PMD20630.1"/>
    </source>
</evidence>
<dbReference type="SMART" id="SM00829">
    <property type="entry name" value="PKS_ER"/>
    <property type="match status" value="1"/>
</dbReference>
<reference evidence="2 3" key="1">
    <citation type="submission" date="2016-05" db="EMBL/GenBank/DDBJ databases">
        <title>A degradative enzymes factory behind the ericoid mycorrhizal symbiosis.</title>
        <authorList>
            <consortium name="DOE Joint Genome Institute"/>
            <person name="Martino E."/>
            <person name="Morin E."/>
            <person name="Grelet G."/>
            <person name="Kuo A."/>
            <person name="Kohler A."/>
            <person name="Daghino S."/>
            <person name="Barry K."/>
            <person name="Choi C."/>
            <person name="Cichocki N."/>
            <person name="Clum A."/>
            <person name="Copeland A."/>
            <person name="Hainaut M."/>
            <person name="Haridas S."/>
            <person name="Labutti K."/>
            <person name="Lindquist E."/>
            <person name="Lipzen A."/>
            <person name="Khouja H.-R."/>
            <person name="Murat C."/>
            <person name="Ohm R."/>
            <person name="Olson A."/>
            <person name="Spatafora J."/>
            <person name="Veneault-Fourrey C."/>
            <person name="Henrissat B."/>
            <person name="Grigoriev I."/>
            <person name="Martin F."/>
            <person name="Perotto S."/>
        </authorList>
    </citation>
    <scope>NUCLEOTIDE SEQUENCE [LARGE SCALE GENOMIC DNA]</scope>
    <source>
        <strain evidence="2 3">UAMH 7357</strain>
    </source>
</reference>
<dbReference type="InterPro" id="IPR052733">
    <property type="entry name" value="Chloroplast_QOR"/>
</dbReference>
<dbReference type="PANTHER" id="PTHR44013">
    <property type="entry name" value="ZINC-TYPE ALCOHOL DEHYDROGENASE-LIKE PROTEIN C16A3.02C"/>
    <property type="match status" value="1"/>
</dbReference>
<feature type="domain" description="Enoyl reductase (ER)" evidence="1">
    <location>
        <begin position="22"/>
        <end position="337"/>
    </location>
</feature>
<dbReference type="STRING" id="1745343.A0A2J6Q2Y6"/>
<dbReference type="SUPFAM" id="SSF50129">
    <property type="entry name" value="GroES-like"/>
    <property type="match status" value="1"/>
</dbReference>
<evidence type="ECO:0000313" key="3">
    <source>
        <dbReference type="Proteomes" id="UP000235672"/>
    </source>
</evidence>
<dbReference type="Proteomes" id="UP000235672">
    <property type="component" value="Unassembled WGS sequence"/>
</dbReference>
<evidence type="ECO:0000259" key="1">
    <source>
        <dbReference type="SMART" id="SM00829"/>
    </source>
</evidence>
<dbReference type="Pfam" id="PF13602">
    <property type="entry name" value="ADH_zinc_N_2"/>
    <property type="match status" value="1"/>
</dbReference>
<gene>
    <name evidence="2" type="ORF">NA56DRAFT_689641</name>
</gene>
<dbReference type="PANTHER" id="PTHR44013:SF1">
    <property type="entry name" value="ZINC-TYPE ALCOHOL DEHYDROGENASE-LIKE PROTEIN C16A3.02C"/>
    <property type="match status" value="1"/>
</dbReference>
<dbReference type="SUPFAM" id="SSF51735">
    <property type="entry name" value="NAD(P)-binding Rossmann-fold domains"/>
    <property type="match status" value="1"/>
</dbReference>
<organism evidence="2 3">
    <name type="scientific">Hyaloscypha hepaticicola</name>
    <dbReference type="NCBI Taxonomy" id="2082293"/>
    <lineage>
        <taxon>Eukaryota</taxon>
        <taxon>Fungi</taxon>
        <taxon>Dikarya</taxon>
        <taxon>Ascomycota</taxon>
        <taxon>Pezizomycotina</taxon>
        <taxon>Leotiomycetes</taxon>
        <taxon>Helotiales</taxon>
        <taxon>Hyaloscyphaceae</taxon>
        <taxon>Hyaloscypha</taxon>
    </lineage>
</organism>
<dbReference type="Gene3D" id="3.40.50.720">
    <property type="entry name" value="NAD(P)-binding Rossmann-like Domain"/>
    <property type="match status" value="1"/>
</dbReference>
<proteinExistence type="predicted"/>